<evidence type="ECO:0000313" key="2">
    <source>
        <dbReference type="EMBL" id="QHS97131.1"/>
    </source>
</evidence>
<evidence type="ECO:0000256" key="1">
    <source>
        <dbReference type="SAM" id="Phobius"/>
    </source>
</evidence>
<name>A0A6C0BZ81_9ZZZZ</name>
<feature type="transmembrane region" description="Helical" evidence="1">
    <location>
        <begin position="53"/>
        <end position="75"/>
    </location>
</feature>
<accession>A0A6C0BZ81</accession>
<reference evidence="2" key="1">
    <citation type="journal article" date="2020" name="Nature">
        <title>Giant virus diversity and host interactions through global metagenomics.</title>
        <authorList>
            <person name="Schulz F."/>
            <person name="Roux S."/>
            <person name="Paez-Espino D."/>
            <person name="Jungbluth S."/>
            <person name="Walsh D.A."/>
            <person name="Denef V.J."/>
            <person name="McMahon K.D."/>
            <person name="Konstantinidis K.T."/>
            <person name="Eloe-Fadrosh E.A."/>
            <person name="Kyrpides N.C."/>
            <person name="Woyke T."/>
        </authorList>
    </citation>
    <scope>NUCLEOTIDE SEQUENCE</scope>
    <source>
        <strain evidence="2">GVMAG-M-3300020166-5</strain>
    </source>
</reference>
<proteinExistence type="predicted"/>
<dbReference type="AlphaFoldDB" id="A0A6C0BZ81"/>
<protein>
    <submittedName>
        <fullName evidence="2">Uncharacterized protein</fullName>
    </submittedName>
</protein>
<dbReference type="EMBL" id="MN739289">
    <property type="protein sequence ID" value="QHS97131.1"/>
    <property type="molecule type" value="Genomic_DNA"/>
</dbReference>
<keyword evidence="1" id="KW-0472">Membrane</keyword>
<organism evidence="2">
    <name type="scientific">viral metagenome</name>
    <dbReference type="NCBI Taxonomy" id="1070528"/>
    <lineage>
        <taxon>unclassified sequences</taxon>
        <taxon>metagenomes</taxon>
        <taxon>organismal metagenomes</taxon>
    </lineage>
</organism>
<keyword evidence="1" id="KW-0812">Transmembrane</keyword>
<sequence length="79" mass="8165">MSSPSKLVISSCVFLGTASIAGLAFNMCSKSDEDKESEGATTESKPNTCGCPFANSLSVGLFSGLLTGAMTWVFYSPQA</sequence>
<keyword evidence="1" id="KW-1133">Transmembrane helix</keyword>